<dbReference type="SUPFAM" id="SSF56024">
    <property type="entry name" value="Phospholipase D/nuclease"/>
    <property type="match status" value="2"/>
</dbReference>
<evidence type="ECO:0000313" key="4">
    <source>
        <dbReference type="Proteomes" id="UP000064967"/>
    </source>
</evidence>
<dbReference type="GO" id="GO:0003824">
    <property type="term" value="F:catalytic activity"/>
    <property type="evidence" value="ECO:0007669"/>
    <property type="project" value="InterPro"/>
</dbReference>
<dbReference type="OrthoDB" id="7374490at2"/>
<feature type="chain" id="PRO_5005466509" description="PLD phosphodiesterase domain-containing protein" evidence="1">
    <location>
        <begin position="25"/>
        <end position="560"/>
    </location>
</feature>
<dbReference type="Proteomes" id="UP000064967">
    <property type="component" value="Chromosome"/>
</dbReference>
<reference evidence="3 4" key="1">
    <citation type="submission" date="2015-08" db="EMBL/GenBank/DDBJ databases">
        <authorList>
            <person name="Babu N.S."/>
            <person name="Beckwith C.J."/>
            <person name="Beseler K.G."/>
            <person name="Brison A."/>
            <person name="Carone J.V."/>
            <person name="Caskin T.P."/>
            <person name="Diamond M."/>
            <person name="Durham M.E."/>
            <person name="Foxe J.M."/>
            <person name="Go M."/>
            <person name="Henderson B.A."/>
            <person name="Jones I.B."/>
            <person name="McGettigan J.A."/>
            <person name="Micheletti S.J."/>
            <person name="Nasrallah M.E."/>
            <person name="Ortiz D."/>
            <person name="Piller C.R."/>
            <person name="Privatt S.R."/>
            <person name="Schneider S.L."/>
            <person name="Sharp S."/>
            <person name="Smith T.C."/>
            <person name="Stanton J.D."/>
            <person name="Ullery H.E."/>
            <person name="Wilson R.J."/>
            <person name="Serrano M.G."/>
            <person name="Buck G."/>
            <person name="Lee V."/>
            <person name="Wang Y."/>
            <person name="Carvalho R."/>
            <person name="Voegtly L."/>
            <person name="Shi R."/>
            <person name="Duckworth R."/>
            <person name="Johnson A."/>
            <person name="Loviza R."/>
            <person name="Walstead R."/>
            <person name="Shah Z."/>
            <person name="Kiflezghi M."/>
            <person name="Wade K."/>
            <person name="Ball S.L."/>
            <person name="Bradley K.W."/>
            <person name="Asai D.J."/>
            <person name="Bowman C.A."/>
            <person name="Russell D.A."/>
            <person name="Pope W.H."/>
            <person name="Jacobs-Sera D."/>
            <person name="Hendrix R.W."/>
            <person name="Hatfull G.F."/>
        </authorList>
    </citation>
    <scope>NUCLEOTIDE SEQUENCE [LARGE SCALE GENOMIC DNA]</scope>
    <source>
        <strain evidence="3 4">DSM 27648</strain>
    </source>
</reference>
<keyword evidence="4" id="KW-1185">Reference proteome</keyword>
<feature type="domain" description="PLD phosphodiesterase" evidence="2">
    <location>
        <begin position="243"/>
        <end position="270"/>
    </location>
</feature>
<dbReference type="InterPro" id="IPR001736">
    <property type="entry name" value="PLipase_D/transphosphatidylase"/>
</dbReference>
<dbReference type="STRING" id="1391654.AKJ09_04338"/>
<feature type="domain" description="PLD phosphodiesterase" evidence="2">
    <location>
        <begin position="486"/>
        <end position="513"/>
    </location>
</feature>
<gene>
    <name evidence="3" type="ORF">AKJ09_04338</name>
</gene>
<name>A0A0K1PX13_9BACT</name>
<dbReference type="PROSITE" id="PS51257">
    <property type="entry name" value="PROKAR_LIPOPROTEIN"/>
    <property type="match status" value="1"/>
</dbReference>
<proteinExistence type="predicted"/>
<dbReference type="AlphaFoldDB" id="A0A0K1PX13"/>
<dbReference type="PANTHER" id="PTHR21248">
    <property type="entry name" value="CARDIOLIPIN SYNTHASE"/>
    <property type="match status" value="1"/>
</dbReference>
<dbReference type="Gene3D" id="3.30.870.10">
    <property type="entry name" value="Endonuclease Chain A"/>
    <property type="match status" value="2"/>
</dbReference>
<dbReference type="SMART" id="SM00155">
    <property type="entry name" value="PLDc"/>
    <property type="match status" value="2"/>
</dbReference>
<dbReference type="RefSeq" id="WP_146648775.1">
    <property type="nucleotide sequence ID" value="NZ_CP012333.1"/>
</dbReference>
<dbReference type="EMBL" id="CP012333">
    <property type="protein sequence ID" value="AKU97674.1"/>
    <property type="molecule type" value="Genomic_DNA"/>
</dbReference>
<dbReference type="PANTHER" id="PTHR21248:SF22">
    <property type="entry name" value="PHOSPHOLIPASE D"/>
    <property type="match status" value="1"/>
</dbReference>
<dbReference type="KEGG" id="llu:AKJ09_04338"/>
<evidence type="ECO:0000313" key="3">
    <source>
        <dbReference type="EMBL" id="AKU97674.1"/>
    </source>
</evidence>
<dbReference type="GO" id="GO:0006793">
    <property type="term" value="P:phosphorus metabolic process"/>
    <property type="evidence" value="ECO:0007669"/>
    <property type="project" value="UniProtKB-ARBA"/>
</dbReference>
<organism evidence="3 4">
    <name type="scientific">Labilithrix luteola</name>
    <dbReference type="NCBI Taxonomy" id="1391654"/>
    <lineage>
        <taxon>Bacteria</taxon>
        <taxon>Pseudomonadati</taxon>
        <taxon>Myxococcota</taxon>
        <taxon>Polyangia</taxon>
        <taxon>Polyangiales</taxon>
        <taxon>Labilitrichaceae</taxon>
        <taxon>Labilithrix</taxon>
    </lineage>
</organism>
<evidence type="ECO:0000256" key="1">
    <source>
        <dbReference type="SAM" id="SignalP"/>
    </source>
</evidence>
<dbReference type="PROSITE" id="PS50035">
    <property type="entry name" value="PLD"/>
    <property type="match status" value="2"/>
</dbReference>
<keyword evidence="1" id="KW-0732">Signal</keyword>
<evidence type="ECO:0000259" key="2">
    <source>
        <dbReference type="PROSITE" id="PS50035"/>
    </source>
</evidence>
<sequence length="560" mass="59639">MKPSFRLRSLVALSFLGLASVSVAACGGEDADDSAESGDALSRPLSYVGQQVVQALTANFPLQKGKTWSVSQDAKLAGDFVVQVPPRATWGQAFLSVADRCEAGDTRCEADFGLRICAQESDCGGHGHCTTLQATVAHRNGAPKKVCAGHSDELLDQIWSTMTATKTVLDITSLSPPDGRFEAAVRNALTYMSEAPNPPRVRMFFGDFPGGNIWTDKTLASLTRDVAASSKLDVSVGTWRSGTTSWNHAKIIARDGELALVGGTNMWDVHYLRNDPVHDLWIQVEGGPAADAARFADELWKVVCEQRATINSLAARPYKRCPAAFGNTRGSFLSGGTASVISMGRLGAVGAHPSDVGLVTMIRAAKSSIHLSQQDLGPIHRAGVELGDWPDAVITALAGAMTHGVDVNLVLSNTSAVPGDVSSVEALFNTYDNGWSPQEVAAKFVDAARTYLRVARSNADPVEVVCSHLKLMRLRSSGAEAWSDGKTLANHGKVVVVDERAFYVGSQNLYVADLGEFGYLVDDEAATKTFLASYVDNVEKHSARTAISGPNVTCRIPASE</sequence>
<protein>
    <recommendedName>
        <fullName evidence="2">PLD phosphodiesterase domain-containing protein</fullName>
    </recommendedName>
</protein>
<accession>A0A0K1PX13</accession>
<feature type="signal peptide" evidence="1">
    <location>
        <begin position="1"/>
        <end position="24"/>
    </location>
</feature>